<gene>
    <name evidence="1" type="ORF">ABB37_10136</name>
</gene>
<keyword evidence="2" id="KW-1185">Reference proteome</keyword>
<dbReference type="AlphaFoldDB" id="A0A0M9FP10"/>
<name>A0A0M9FP10_LEPPY</name>
<comment type="caution">
    <text evidence="1">The sequence shown here is derived from an EMBL/GenBank/DDBJ whole genome shotgun (WGS) entry which is preliminary data.</text>
</comment>
<dbReference type="OrthoDB" id="264693at2759"/>
<organism evidence="1 2">
    <name type="scientific">Leptomonas pyrrhocoris</name>
    <name type="common">Firebug parasite</name>
    <dbReference type="NCBI Taxonomy" id="157538"/>
    <lineage>
        <taxon>Eukaryota</taxon>
        <taxon>Discoba</taxon>
        <taxon>Euglenozoa</taxon>
        <taxon>Kinetoplastea</taxon>
        <taxon>Metakinetoplastina</taxon>
        <taxon>Trypanosomatida</taxon>
        <taxon>Trypanosomatidae</taxon>
        <taxon>Leishmaniinae</taxon>
        <taxon>Leptomonas</taxon>
    </lineage>
</organism>
<dbReference type="VEuPathDB" id="TriTrypDB:LpyrH10_51_0010"/>
<reference evidence="1 2" key="1">
    <citation type="submission" date="2015-07" db="EMBL/GenBank/DDBJ databases">
        <title>High-quality genome of monoxenous trypanosomatid Leptomonas pyrrhocoris.</title>
        <authorList>
            <person name="Flegontov P."/>
            <person name="Butenko A."/>
            <person name="Firsov S."/>
            <person name="Vlcek C."/>
            <person name="Logacheva M.D."/>
            <person name="Field M."/>
            <person name="Filatov D."/>
            <person name="Flegontova O."/>
            <person name="Gerasimov E."/>
            <person name="Jackson A.P."/>
            <person name="Kelly S."/>
            <person name="Opperdoes F."/>
            <person name="O'Reilly A."/>
            <person name="Votypka J."/>
            <person name="Yurchenko V."/>
            <person name="Lukes J."/>
        </authorList>
    </citation>
    <scope>NUCLEOTIDE SEQUENCE [LARGE SCALE GENOMIC DNA]</scope>
    <source>
        <strain evidence="1">H10</strain>
    </source>
</reference>
<dbReference type="GeneID" id="26910416"/>
<dbReference type="EMBL" id="LGTL01000051">
    <property type="protein sequence ID" value="KPA73077.1"/>
    <property type="molecule type" value="Genomic_DNA"/>
</dbReference>
<dbReference type="Proteomes" id="UP000037923">
    <property type="component" value="Unassembled WGS sequence"/>
</dbReference>
<accession>A0A0M9FP10</accession>
<proteinExistence type="predicted"/>
<evidence type="ECO:0000313" key="2">
    <source>
        <dbReference type="Proteomes" id="UP000037923"/>
    </source>
</evidence>
<evidence type="ECO:0000313" key="1">
    <source>
        <dbReference type="EMBL" id="KPA73077.1"/>
    </source>
</evidence>
<sequence length="430" mass="44869">MQDGLRQLTRVRASCARTPATTHTTEHCFYMRLLGHAAWKDLSVLLCVEESRLLVCLLCSSRVTQKHLTSVCAESGVVLEWLGGAALMVEPAALARTEVNPVWAAFDAVLQLPLLSETSTAGGRTVGGGAAERADGVSGVLFTEDSNADSSSASDSVGACVHDALNALHGASLPLRGFSLVLVSSLPFRGARRCCPVGRFTEEASAHAATAGTAVTAAADPCHPVARRYVWRLLPSHSWVLPHLLTRLVQSLIEQCDLCAFTLHCGVPSLDAAPRTATNPVGAEWTGGTAGVRLVRGAPPASVTLRRGPSTVSWVAFSRLSGGAWVGADAREGLALDDGAAEAVELEFELHTIRYGRCAAAATAAASAGSALAFPLRTGRRPREALACDAAVGAEDARSGGCVHPETWGASFEFGVSVKRVIVVDEGEGD</sequence>
<dbReference type="OMA" id="IAFAVHC"/>
<protein>
    <submittedName>
        <fullName evidence="1">Uncharacterized protein</fullName>
    </submittedName>
</protein>
<dbReference type="RefSeq" id="XP_015651516.1">
    <property type="nucleotide sequence ID" value="XM_015809899.1"/>
</dbReference>